<gene>
    <name evidence="10 12" type="primary">UBE2L6</name>
</gene>
<dbReference type="InterPro" id="IPR023313">
    <property type="entry name" value="UBQ-conjugating_AS"/>
</dbReference>
<dbReference type="Bgee" id="ENSECAG00000032131">
    <property type="expression patterns" value="Expressed in leukocyte and 21 other cell types or tissues"/>
</dbReference>
<evidence type="ECO:0000256" key="8">
    <source>
        <dbReference type="SAM" id="MobiDB-lite"/>
    </source>
</evidence>
<dbReference type="SUPFAM" id="SSF54495">
    <property type="entry name" value="UBC-like"/>
    <property type="match status" value="1"/>
</dbReference>
<dbReference type="InterPro" id="IPR016135">
    <property type="entry name" value="UBQ-conjugating_enzyme/RWD"/>
</dbReference>
<organism evidence="10 11">
    <name type="scientific">Equus caballus</name>
    <name type="common">Horse</name>
    <dbReference type="NCBI Taxonomy" id="9796"/>
    <lineage>
        <taxon>Eukaryota</taxon>
        <taxon>Metazoa</taxon>
        <taxon>Chordata</taxon>
        <taxon>Craniata</taxon>
        <taxon>Vertebrata</taxon>
        <taxon>Euteleostomi</taxon>
        <taxon>Mammalia</taxon>
        <taxon>Eutheria</taxon>
        <taxon>Laurasiatheria</taxon>
        <taxon>Perissodactyla</taxon>
        <taxon>Equidae</taxon>
        <taxon>Equus</taxon>
    </lineage>
</organism>
<feature type="active site" description="Glycyl thioester intermediate" evidence="6">
    <location>
        <position position="86"/>
    </location>
</feature>
<feature type="compositionally biased region" description="Pro residues" evidence="8">
    <location>
        <begin position="198"/>
        <end position="226"/>
    </location>
</feature>
<dbReference type="GeneTree" id="ENSGT00940000161981"/>
<evidence type="ECO:0000256" key="7">
    <source>
        <dbReference type="RuleBase" id="RU362109"/>
    </source>
</evidence>
<dbReference type="GO" id="GO:0061631">
    <property type="term" value="F:ubiquitin conjugating enzyme activity"/>
    <property type="evidence" value="ECO:0007669"/>
    <property type="project" value="UniProtKB-EC"/>
</dbReference>
<evidence type="ECO:0000256" key="6">
    <source>
        <dbReference type="PROSITE-ProRule" id="PRU10133"/>
    </source>
</evidence>
<evidence type="ECO:0000313" key="11">
    <source>
        <dbReference type="Proteomes" id="UP000002281"/>
    </source>
</evidence>
<dbReference type="ExpressionAtlas" id="A0A3Q2ICB2">
    <property type="expression patterns" value="baseline"/>
</dbReference>
<feature type="compositionally biased region" description="Low complexity" evidence="8">
    <location>
        <begin position="227"/>
        <end position="248"/>
    </location>
</feature>
<dbReference type="Gene3D" id="3.10.110.10">
    <property type="entry name" value="Ubiquitin Conjugating Enzyme"/>
    <property type="match status" value="1"/>
</dbReference>
<dbReference type="InterPro" id="IPR000608">
    <property type="entry name" value="UBC"/>
</dbReference>
<sequence length="270" mass="30057">MTASKRVAKELEDLQKQLPRYLRDLFSDDADVLVWHALLLPEKPPYNLKAFKLRINFPEEYPFRPPTVKFTTKIYHPNVDSDGQVCLPIISNENWKPCTKTCQVLEALNVLVNTPDLGQPLRDCLTPGMNMICVSSATQGHAPDFVRTSERSGNLRPQCCIPHPWLLISVGKRLDFPKGIKQGRLASWGAGDSRMLWGPPPSSPLPHSPPPPSHQPPEVQPWPHLPQQPSSESLPGPLGHGLSPGLQPWAPVFCRSPERLPRPPPAPQPP</sequence>
<evidence type="ECO:0000256" key="2">
    <source>
        <dbReference type="ARBA" id="ARBA00012486"/>
    </source>
</evidence>
<evidence type="ECO:0000256" key="1">
    <source>
        <dbReference type="ARBA" id="ARBA00000485"/>
    </source>
</evidence>
<dbReference type="SMART" id="SM00212">
    <property type="entry name" value="UBCc"/>
    <property type="match status" value="1"/>
</dbReference>
<keyword evidence="4 7" id="KW-0833">Ubl conjugation pathway</keyword>
<reference evidence="10" key="3">
    <citation type="submission" date="2025-09" db="UniProtKB">
        <authorList>
            <consortium name="Ensembl"/>
        </authorList>
    </citation>
    <scope>IDENTIFICATION</scope>
    <source>
        <strain evidence="10">Thoroughbred</strain>
    </source>
</reference>
<dbReference type="Proteomes" id="UP000002281">
    <property type="component" value="Chromosome 12"/>
</dbReference>
<evidence type="ECO:0000256" key="3">
    <source>
        <dbReference type="ARBA" id="ARBA00022679"/>
    </source>
</evidence>
<dbReference type="PROSITE" id="PS00183">
    <property type="entry name" value="UBC_1"/>
    <property type="match status" value="1"/>
</dbReference>
<proteinExistence type="inferred from homology"/>
<feature type="region of interest" description="Disordered" evidence="8">
    <location>
        <begin position="191"/>
        <end position="270"/>
    </location>
</feature>
<dbReference type="InterPro" id="IPR050113">
    <property type="entry name" value="Ub_conjugating_enzyme"/>
</dbReference>
<comment type="catalytic activity">
    <reaction evidence="1">
        <text>S-ubiquitinyl-[E1 ubiquitin-activating enzyme]-L-cysteine + [E2 ubiquitin-conjugating enzyme]-L-cysteine = [E1 ubiquitin-activating enzyme]-L-cysteine + S-ubiquitinyl-[E2 ubiquitin-conjugating enzyme]-L-cysteine.</text>
        <dbReference type="EC" id="2.3.2.23"/>
    </reaction>
</comment>
<keyword evidence="7" id="KW-0067">ATP-binding</keyword>
<keyword evidence="3" id="KW-0808">Transferase</keyword>
<evidence type="ECO:0000259" key="9">
    <source>
        <dbReference type="PROSITE" id="PS50127"/>
    </source>
</evidence>
<evidence type="ECO:0000256" key="4">
    <source>
        <dbReference type="ARBA" id="ARBA00022786"/>
    </source>
</evidence>
<evidence type="ECO:0000256" key="5">
    <source>
        <dbReference type="ARBA" id="ARBA00043952"/>
    </source>
</evidence>
<dbReference type="EC" id="2.3.2.23" evidence="2"/>
<dbReference type="GO" id="GO:0005524">
    <property type="term" value="F:ATP binding"/>
    <property type="evidence" value="ECO:0007669"/>
    <property type="project" value="UniProtKB-UniRule"/>
</dbReference>
<accession>A0A3Q2ICB2</accession>
<evidence type="ECO:0000313" key="10">
    <source>
        <dbReference type="Ensembl" id="ENSECAP00000045294.3"/>
    </source>
</evidence>
<dbReference type="PANTHER" id="PTHR24067">
    <property type="entry name" value="UBIQUITIN-CONJUGATING ENZYME E2"/>
    <property type="match status" value="1"/>
</dbReference>
<dbReference type="Ensembl" id="ENSECAT00000034677.3">
    <property type="protein sequence ID" value="ENSECAP00000045294.3"/>
    <property type="gene ID" value="ENSECAG00000032131.3"/>
</dbReference>
<dbReference type="AlphaFoldDB" id="A0A3Q2ICB2"/>
<reference evidence="10" key="2">
    <citation type="submission" date="2025-08" db="UniProtKB">
        <authorList>
            <consortium name="Ensembl"/>
        </authorList>
    </citation>
    <scope>IDENTIFICATION</scope>
    <source>
        <strain evidence="10">Thoroughbred</strain>
    </source>
</reference>
<keyword evidence="11" id="KW-1185">Reference proteome</keyword>
<comment type="similarity">
    <text evidence="7">Belongs to the ubiquitin-conjugating enzyme family.</text>
</comment>
<evidence type="ECO:0000313" key="12">
    <source>
        <dbReference type="VGNC" id="VGNC:24723"/>
    </source>
</evidence>
<feature type="domain" description="UBC core" evidence="9">
    <location>
        <begin position="2"/>
        <end position="151"/>
    </location>
</feature>
<keyword evidence="7" id="KW-0547">Nucleotide-binding</keyword>
<reference evidence="10 11" key="1">
    <citation type="journal article" date="2009" name="Science">
        <title>Genome sequence, comparative analysis, and population genetics of the domestic horse.</title>
        <authorList>
            <consortium name="Broad Institute Genome Sequencing Platform"/>
            <consortium name="Broad Institute Whole Genome Assembly Team"/>
            <person name="Wade C.M."/>
            <person name="Giulotto E."/>
            <person name="Sigurdsson S."/>
            <person name="Zoli M."/>
            <person name="Gnerre S."/>
            <person name="Imsland F."/>
            <person name="Lear T.L."/>
            <person name="Adelson D.L."/>
            <person name="Bailey E."/>
            <person name="Bellone R.R."/>
            <person name="Bloecker H."/>
            <person name="Distl O."/>
            <person name="Edgar R.C."/>
            <person name="Garber M."/>
            <person name="Leeb T."/>
            <person name="Mauceli E."/>
            <person name="MacLeod J.N."/>
            <person name="Penedo M.C.T."/>
            <person name="Raison J.M."/>
            <person name="Sharpe T."/>
            <person name="Vogel J."/>
            <person name="Andersson L."/>
            <person name="Antczak D.F."/>
            <person name="Biagi T."/>
            <person name="Binns M.M."/>
            <person name="Chowdhary B.P."/>
            <person name="Coleman S.J."/>
            <person name="Della Valle G."/>
            <person name="Fryc S."/>
            <person name="Guerin G."/>
            <person name="Hasegawa T."/>
            <person name="Hill E.W."/>
            <person name="Jurka J."/>
            <person name="Kiialainen A."/>
            <person name="Lindgren G."/>
            <person name="Liu J."/>
            <person name="Magnani E."/>
            <person name="Mickelson J.R."/>
            <person name="Murray J."/>
            <person name="Nergadze S.G."/>
            <person name="Onofrio R."/>
            <person name="Pedroni S."/>
            <person name="Piras M.F."/>
            <person name="Raudsepp T."/>
            <person name="Rocchi M."/>
            <person name="Roeed K.H."/>
            <person name="Ryder O.A."/>
            <person name="Searle S."/>
            <person name="Skow L."/>
            <person name="Swinburne J.E."/>
            <person name="Syvaenen A.C."/>
            <person name="Tozaki T."/>
            <person name="Valberg S.J."/>
            <person name="Vaudin M."/>
            <person name="White J.R."/>
            <person name="Zody M.C."/>
            <person name="Lander E.S."/>
            <person name="Lindblad-Toh K."/>
        </authorList>
    </citation>
    <scope>NUCLEOTIDE SEQUENCE [LARGE SCALE GENOMIC DNA]</scope>
    <source>
        <strain evidence="10 11">Thoroughbred</strain>
    </source>
</reference>
<protein>
    <recommendedName>
        <fullName evidence="2">E2 ubiquitin-conjugating enzyme</fullName>
        <ecNumber evidence="2">2.3.2.23</ecNumber>
    </recommendedName>
</protein>
<dbReference type="Pfam" id="PF00179">
    <property type="entry name" value="UQ_con"/>
    <property type="match status" value="1"/>
</dbReference>
<dbReference type="VGNC" id="VGNC:24723">
    <property type="gene designation" value="UBE2L6"/>
</dbReference>
<comment type="pathway">
    <text evidence="5">Protein modification.</text>
</comment>
<dbReference type="FunFam" id="3.10.110.10:FF:000011">
    <property type="entry name" value="Ubiquitin-conjugating enzyme E2 L3"/>
    <property type="match status" value="1"/>
</dbReference>
<name>A0A3Q2ICB2_HORSE</name>
<dbReference type="PROSITE" id="PS50127">
    <property type="entry name" value="UBC_2"/>
    <property type="match status" value="1"/>
</dbReference>
<dbReference type="CDD" id="cd23801">
    <property type="entry name" value="UBCc_UBE2L3"/>
    <property type="match status" value="1"/>
</dbReference>